<dbReference type="EMBL" id="JAPCWZ010000007">
    <property type="protein sequence ID" value="KAK8855769.1"/>
    <property type="molecule type" value="Genomic_DNA"/>
</dbReference>
<evidence type="ECO:0008006" key="4">
    <source>
        <dbReference type="Google" id="ProtNLM"/>
    </source>
</evidence>
<accession>A0ABR2I099</accession>
<feature type="compositionally biased region" description="Polar residues" evidence="1">
    <location>
        <begin position="147"/>
        <end position="156"/>
    </location>
</feature>
<sequence length="400" mass="43984">MSAGSPWRRQDVAHSCCTCCAGSTCRRRQCSIVFDTSKLLRWCPLPAELPPSTTRKANPGARKIGTMKTPGKRKPGNVTATGRSTSPQGLLGILPPELLQHILDELFVDGCATQFFSGRIANKPVQIVQLMVPLPQDKKGDEDTSPGIHSTATTTPGAPGLSLARTNRYWQKYVYGRLYGRNAFIFNMGISTQEVRHRSLDFREWQSWARSLPSEEGPGPLGPLSGRAARWLRDVTLVIACPTSQSRQELARLEAEVRRAVEILRECELPDSLQLCLQVCERVDKRYDTLGVDVLEASVVAEAEEGSGGEGGGKRRMKIEIGDPVVQEPTRMNKLQKAFEPLLELKGMAQKVVINGLLTREFYDHLHRAISIDGDCGPGPETLFSADGERVATGANIRHS</sequence>
<feature type="region of interest" description="Disordered" evidence="1">
    <location>
        <begin position="53"/>
        <end position="86"/>
    </location>
</feature>
<evidence type="ECO:0000313" key="2">
    <source>
        <dbReference type="EMBL" id="KAK8855769.1"/>
    </source>
</evidence>
<comment type="caution">
    <text evidence="2">The sequence shown here is derived from an EMBL/GenBank/DDBJ whole genome shotgun (WGS) entry which is preliminary data.</text>
</comment>
<reference evidence="2 3" key="1">
    <citation type="journal article" date="2024" name="IMA Fungus">
        <title>Apiospora arundinis, a panoply of carbohydrate-active enzymes and secondary metabolites.</title>
        <authorList>
            <person name="Sorensen T."/>
            <person name="Petersen C."/>
            <person name="Muurmann A.T."/>
            <person name="Christiansen J.V."/>
            <person name="Brundto M.L."/>
            <person name="Overgaard C.K."/>
            <person name="Boysen A.T."/>
            <person name="Wollenberg R.D."/>
            <person name="Larsen T.O."/>
            <person name="Sorensen J.L."/>
            <person name="Nielsen K.L."/>
            <person name="Sondergaard T.E."/>
        </authorList>
    </citation>
    <scope>NUCLEOTIDE SEQUENCE [LARGE SCALE GENOMIC DNA]</scope>
    <source>
        <strain evidence="2 3">AAU 773</strain>
    </source>
</reference>
<feature type="region of interest" description="Disordered" evidence="1">
    <location>
        <begin position="138"/>
        <end position="159"/>
    </location>
</feature>
<organism evidence="2 3">
    <name type="scientific">Apiospora arundinis</name>
    <dbReference type="NCBI Taxonomy" id="335852"/>
    <lineage>
        <taxon>Eukaryota</taxon>
        <taxon>Fungi</taxon>
        <taxon>Dikarya</taxon>
        <taxon>Ascomycota</taxon>
        <taxon>Pezizomycotina</taxon>
        <taxon>Sordariomycetes</taxon>
        <taxon>Xylariomycetidae</taxon>
        <taxon>Amphisphaeriales</taxon>
        <taxon>Apiosporaceae</taxon>
        <taxon>Apiospora</taxon>
    </lineage>
</organism>
<gene>
    <name evidence="2" type="ORF">PGQ11_011681</name>
</gene>
<evidence type="ECO:0000256" key="1">
    <source>
        <dbReference type="SAM" id="MobiDB-lite"/>
    </source>
</evidence>
<protein>
    <recommendedName>
        <fullName evidence="4">F-box domain-containing protein</fullName>
    </recommendedName>
</protein>
<dbReference type="Proteomes" id="UP001390339">
    <property type="component" value="Unassembled WGS sequence"/>
</dbReference>
<keyword evidence="3" id="KW-1185">Reference proteome</keyword>
<name>A0ABR2I099_9PEZI</name>
<evidence type="ECO:0000313" key="3">
    <source>
        <dbReference type="Proteomes" id="UP001390339"/>
    </source>
</evidence>
<proteinExistence type="predicted"/>